<keyword evidence="2 4" id="KW-0328">Glycosyltransferase</keyword>
<dbReference type="PANTHER" id="PTHR48043:SF159">
    <property type="entry name" value="EG:EG0003.4 PROTEIN-RELATED"/>
    <property type="match status" value="1"/>
</dbReference>
<dbReference type="InterPro" id="IPR050271">
    <property type="entry name" value="UDP-glycosyltransferase"/>
</dbReference>
<dbReference type="Proteomes" id="UP000663880">
    <property type="component" value="Unassembled WGS sequence"/>
</dbReference>
<keyword evidence="5" id="KW-1133">Transmembrane helix</keyword>
<proteinExistence type="inferred from homology"/>
<dbReference type="GO" id="GO:0016020">
    <property type="term" value="C:membrane"/>
    <property type="evidence" value="ECO:0007669"/>
    <property type="project" value="UniProtKB-SubCell"/>
</dbReference>
<dbReference type="SUPFAM" id="SSF53756">
    <property type="entry name" value="UDP-Glycosyltransferase/glycogen phosphorylase"/>
    <property type="match status" value="1"/>
</dbReference>
<dbReference type="EMBL" id="CAJOBZ010000067">
    <property type="protein sequence ID" value="CAF4941846.1"/>
    <property type="molecule type" value="Genomic_DNA"/>
</dbReference>
<dbReference type="Pfam" id="PF00201">
    <property type="entry name" value="UDPGT"/>
    <property type="match status" value="1"/>
</dbReference>
<dbReference type="FunFam" id="3.40.50.2000:FF:000050">
    <property type="entry name" value="UDP-glucuronosyltransferase"/>
    <property type="match status" value="1"/>
</dbReference>
<dbReference type="EC" id="2.4.1.17" evidence="5"/>
<comment type="catalytic activity">
    <reaction evidence="5">
        <text>glucuronate acceptor + UDP-alpha-D-glucuronate = acceptor beta-D-glucuronoside + UDP + H(+)</text>
        <dbReference type="Rhea" id="RHEA:21032"/>
        <dbReference type="ChEBI" id="CHEBI:15378"/>
        <dbReference type="ChEBI" id="CHEBI:58052"/>
        <dbReference type="ChEBI" id="CHEBI:58223"/>
        <dbReference type="ChEBI" id="CHEBI:132367"/>
        <dbReference type="ChEBI" id="CHEBI:132368"/>
        <dbReference type="EC" id="2.4.1.17"/>
    </reaction>
</comment>
<comment type="similarity">
    <text evidence="1 4">Belongs to the UDP-glycosyltransferase family.</text>
</comment>
<dbReference type="GO" id="GO:0015020">
    <property type="term" value="F:glucuronosyltransferase activity"/>
    <property type="evidence" value="ECO:0007669"/>
    <property type="project" value="UniProtKB-EC"/>
</dbReference>
<dbReference type="InterPro" id="IPR035595">
    <property type="entry name" value="UDP_glycos_trans_CS"/>
</dbReference>
<keyword evidence="5" id="KW-0472">Membrane</keyword>
<feature type="transmembrane region" description="Helical" evidence="5">
    <location>
        <begin position="477"/>
        <end position="502"/>
    </location>
</feature>
<dbReference type="AlphaFoldDB" id="A0A821XCU9"/>
<dbReference type="PROSITE" id="PS00375">
    <property type="entry name" value="UDPGT"/>
    <property type="match status" value="1"/>
</dbReference>
<evidence type="ECO:0000256" key="4">
    <source>
        <dbReference type="RuleBase" id="RU003718"/>
    </source>
</evidence>
<keyword evidence="5" id="KW-0812">Transmembrane</keyword>
<name>A0A821XCU9_9NEOP</name>
<reference evidence="6" key="1">
    <citation type="submission" date="2021-02" db="EMBL/GenBank/DDBJ databases">
        <authorList>
            <person name="Steward A R."/>
        </authorList>
    </citation>
    <scope>NUCLEOTIDE SEQUENCE</scope>
</reference>
<dbReference type="InterPro" id="IPR002213">
    <property type="entry name" value="UDP_glucos_trans"/>
</dbReference>
<accession>A0A821XCU9</accession>
<evidence type="ECO:0000313" key="7">
    <source>
        <dbReference type="Proteomes" id="UP000663880"/>
    </source>
</evidence>
<comment type="caution">
    <text evidence="6">The sequence shown here is derived from an EMBL/GenBank/DDBJ whole genome shotgun (WGS) entry which is preliminary data.</text>
</comment>
<sequence>MLRQVGFVFLIFVITNVYSAKILAVFPTPSVSHQVVFRPLALELARRGHHITIITTDPFTQAKNPNITEIDVHDISYELWKKYVVLDLEFGRKDNIYPQVEVVPKVMMHIICSQLEQDSVQKLINTKEPFDLLILEGWLRQNLIYSHIFKAPVILMSSFGAMFARDEVNVGAPTHPFLYPMLIQQRLYNMSFWEKIQELYKRQWFDTFWYSSDAKEVAIFREKIDKDLPDYEELSKNINMLFINTHPMWINNQPLPPNVVTLWGIHKHPQKPLPNDLQIYLDSSKNGVIYLSFGSNVLSSILSPEKIQIFVRAFSRLSYDILWKWETDELPGKSENIKISKWLPQSDLLRHPNIKLFITQGGLQSTDEAITAEVPMIAVPLLGDQWFNAEKYLYYKIGMKLDLETITEDELENAIRTVINDTSYRDNIRRFNDLLHDQPQSGLDRAAWWTEYVIRHGGAKHLRAIAADMPWTEYYEIYFVLKLTSLLLSIIFGVLVVVYLVWRRLFTKEKLKSA</sequence>
<keyword evidence="3 4" id="KW-0808">Transferase</keyword>
<dbReference type="CDD" id="cd03784">
    <property type="entry name" value="GT1_Gtf-like"/>
    <property type="match status" value="1"/>
</dbReference>
<dbReference type="OrthoDB" id="5835829at2759"/>
<evidence type="ECO:0000256" key="5">
    <source>
        <dbReference type="RuleBase" id="RU362059"/>
    </source>
</evidence>
<protein>
    <recommendedName>
        <fullName evidence="5">UDP-glucuronosyltransferase</fullName>
        <ecNumber evidence="5">2.4.1.17</ecNumber>
    </recommendedName>
</protein>
<evidence type="ECO:0000256" key="3">
    <source>
        <dbReference type="ARBA" id="ARBA00022679"/>
    </source>
</evidence>
<gene>
    <name evidence="6" type="ORF">PMACD_LOCUS14796</name>
</gene>
<evidence type="ECO:0000256" key="2">
    <source>
        <dbReference type="ARBA" id="ARBA00022676"/>
    </source>
</evidence>
<keyword evidence="7" id="KW-1185">Reference proteome</keyword>
<dbReference type="Gene3D" id="3.40.50.2000">
    <property type="entry name" value="Glycogen Phosphorylase B"/>
    <property type="match status" value="2"/>
</dbReference>
<organism evidence="6 7">
    <name type="scientific">Pieris macdunnoughi</name>
    <dbReference type="NCBI Taxonomy" id="345717"/>
    <lineage>
        <taxon>Eukaryota</taxon>
        <taxon>Metazoa</taxon>
        <taxon>Ecdysozoa</taxon>
        <taxon>Arthropoda</taxon>
        <taxon>Hexapoda</taxon>
        <taxon>Insecta</taxon>
        <taxon>Pterygota</taxon>
        <taxon>Neoptera</taxon>
        <taxon>Endopterygota</taxon>
        <taxon>Lepidoptera</taxon>
        <taxon>Glossata</taxon>
        <taxon>Ditrysia</taxon>
        <taxon>Papilionoidea</taxon>
        <taxon>Pieridae</taxon>
        <taxon>Pierinae</taxon>
        <taxon>Pieris</taxon>
    </lineage>
</organism>
<evidence type="ECO:0000313" key="6">
    <source>
        <dbReference type="EMBL" id="CAF4941846.1"/>
    </source>
</evidence>
<evidence type="ECO:0000256" key="1">
    <source>
        <dbReference type="ARBA" id="ARBA00009995"/>
    </source>
</evidence>
<comment type="subcellular location">
    <subcellularLocation>
        <location evidence="5">Membrane</location>
        <topology evidence="5">Single-pass membrane protein</topology>
    </subcellularLocation>
</comment>
<dbReference type="PANTHER" id="PTHR48043">
    <property type="entry name" value="EG:EG0003.4 PROTEIN-RELATED"/>
    <property type="match status" value="1"/>
</dbReference>